<dbReference type="GO" id="GO:0019645">
    <property type="term" value="P:anaerobic electron transport chain"/>
    <property type="evidence" value="ECO:0007669"/>
    <property type="project" value="InterPro"/>
</dbReference>
<evidence type="ECO:0000256" key="1">
    <source>
        <dbReference type="SAM" id="Phobius"/>
    </source>
</evidence>
<protein>
    <submittedName>
        <fullName evidence="2">DMSO reductase</fullName>
    </submittedName>
</protein>
<dbReference type="Proteomes" id="UP000293345">
    <property type="component" value="Unassembled WGS sequence"/>
</dbReference>
<keyword evidence="1" id="KW-0472">Membrane</keyword>
<organism evidence="2 3">
    <name type="scientific">Senegalimassilia faecalis</name>
    <dbReference type="NCBI Taxonomy" id="2509433"/>
    <lineage>
        <taxon>Bacteria</taxon>
        <taxon>Bacillati</taxon>
        <taxon>Actinomycetota</taxon>
        <taxon>Coriobacteriia</taxon>
        <taxon>Coriobacteriales</taxon>
        <taxon>Coriobacteriaceae</taxon>
        <taxon>Senegalimassilia</taxon>
    </lineage>
</organism>
<dbReference type="OrthoDB" id="3197459at2"/>
<dbReference type="AlphaFoldDB" id="A0A4Q2JXM7"/>
<sequence>MEIQWSLVLFTAISGAGAWLFAFIGLNEFLGRARNDKGLMVGCVLAAVLLAVGGVASVTHLSHVDHVLWVLQHPAPGIFVEALLIGIDAVLAVVFFLLVKREVSAGARKAVAVLAIAMGPIFTCSCGSSYMMASQLAWNTITLPLGYLGTAIPAGAAIWMLVGYYFKESDEAHKVAGVELAVAGAASLVLGAAYGFASGAAFNDQTVLFWIAVVAVGSVVPGVCGILVARSPKLAFSAGVTAMIGGFVGSVSYRVLMWTASVALMALFGEAI</sequence>
<feature type="transmembrane region" description="Helical" evidence="1">
    <location>
        <begin position="145"/>
        <end position="166"/>
    </location>
</feature>
<feature type="transmembrane region" description="Helical" evidence="1">
    <location>
        <begin position="207"/>
        <end position="228"/>
    </location>
</feature>
<feature type="transmembrane region" description="Helical" evidence="1">
    <location>
        <begin position="235"/>
        <end position="256"/>
    </location>
</feature>
<proteinExistence type="predicted"/>
<feature type="transmembrane region" description="Helical" evidence="1">
    <location>
        <begin position="6"/>
        <end position="26"/>
    </location>
</feature>
<keyword evidence="1" id="KW-0812">Transmembrane</keyword>
<dbReference type="EMBL" id="SDPW01000001">
    <property type="protein sequence ID" value="RXZ53686.1"/>
    <property type="molecule type" value="Genomic_DNA"/>
</dbReference>
<dbReference type="InterPro" id="IPR007059">
    <property type="entry name" value="DmsC"/>
</dbReference>
<feature type="transmembrane region" description="Helical" evidence="1">
    <location>
        <begin position="78"/>
        <end position="99"/>
    </location>
</feature>
<comment type="caution">
    <text evidence="2">The sequence shown here is derived from an EMBL/GenBank/DDBJ whole genome shotgun (WGS) entry which is preliminary data.</text>
</comment>
<dbReference type="GO" id="GO:0016020">
    <property type="term" value="C:membrane"/>
    <property type="evidence" value="ECO:0007669"/>
    <property type="project" value="InterPro"/>
</dbReference>
<reference evidence="2 3" key="1">
    <citation type="submission" date="2019-01" db="EMBL/GenBank/DDBJ databases">
        <title>Senegalimassilia sp. nov. KGMB04484 isolated human feces.</title>
        <authorList>
            <person name="Han K.-I."/>
            <person name="Kim J.-S."/>
            <person name="Lee K.C."/>
            <person name="Suh M.K."/>
            <person name="Eom M.K."/>
            <person name="Lee J.H."/>
            <person name="Park S.-H."/>
            <person name="Kang S.W."/>
            <person name="Park J.-E."/>
            <person name="Oh B.S."/>
            <person name="Yu S.Y."/>
            <person name="Choi S.-H."/>
            <person name="Lee D.H."/>
            <person name="Yoon H."/>
            <person name="Kim B.-Y."/>
            <person name="Lee J.H."/>
            <person name="Lee J.-S."/>
        </authorList>
    </citation>
    <scope>NUCLEOTIDE SEQUENCE [LARGE SCALE GENOMIC DNA]</scope>
    <source>
        <strain evidence="2 3">KGMB04484</strain>
    </source>
</reference>
<accession>A0A4Q2JXM7</accession>
<evidence type="ECO:0000313" key="2">
    <source>
        <dbReference type="EMBL" id="RXZ53686.1"/>
    </source>
</evidence>
<feature type="transmembrane region" description="Helical" evidence="1">
    <location>
        <begin position="38"/>
        <end position="58"/>
    </location>
</feature>
<feature type="transmembrane region" description="Helical" evidence="1">
    <location>
        <begin position="178"/>
        <end position="201"/>
    </location>
</feature>
<keyword evidence="3" id="KW-1185">Reference proteome</keyword>
<dbReference type="RefSeq" id="WP_129423382.1">
    <property type="nucleotide sequence ID" value="NZ_SDPW01000001.1"/>
</dbReference>
<evidence type="ECO:0000313" key="3">
    <source>
        <dbReference type="Proteomes" id="UP000293345"/>
    </source>
</evidence>
<feature type="transmembrane region" description="Helical" evidence="1">
    <location>
        <begin position="111"/>
        <end position="133"/>
    </location>
</feature>
<dbReference type="Pfam" id="PF04976">
    <property type="entry name" value="DmsC"/>
    <property type="match status" value="1"/>
</dbReference>
<name>A0A4Q2JXM7_9ACTN</name>
<gene>
    <name evidence="2" type="ORF">ET524_03650</name>
</gene>
<keyword evidence="1" id="KW-1133">Transmembrane helix</keyword>